<name>A0A0B7ABL7_9EUPU</name>
<dbReference type="AlphaFoldDB" id="A0A0B7ABL7"/>
<protein>
    <submittedName>
        <fullName evidence="1">Uncharacterized protein</fullName>
    </submittedName>
</protein>
<proteinExistence type="predicted"/>
<sequence length="62" mass="6951">MACRKHQNYSELVDSLALPVDLLSGTNTSVLKIPFFFKIFAKKQDLIIDMLLYPPAATVVPK</sequence>
<accession>A0A0B7ABL7</accession>
<organism evidence="1">
    <name type="scientific">Arion vulgaris</name>
    <dbReference type="NCBI Taxonomy" id="1028688"/>
    <lineage>
        <taxon>Eukaryota</taxon>
        <taxon>Metazoa</taxon>
        <taxon>Spiralia</taxon>
        <taxon>Lophotrochozoa</taxon>
        <taxon>Mollusca</taxon>
        <taxon>Gastropoda</taxon>
        <taxon>Heterobranchia</taxon>
        <taxon>Euthyneura</taxon>
        <taxon>Panpulmonata</taxon>
        <taxon>Eupulmonata</taxon>
        <taxon>Stylommatophora</taxon>
        <taxon>Helicina</taxon>
        <taxon>Arionoidea</taxon>
        <taxon>Arionidae</taxon>
        <taxon>Arion</taxon>
    </lineage>
</organism>
<reference evidence="1" key="1">
    <citation type="submission" date="2014-12" db="EMBL/GenBank/DDBJ databases">
        <title>Insight into the proteome of Arion vulgaris.</title>
        <authorList>
            <person name="Aradska J."/>
            <person name="Bulat T."/>
            <person name="Smidak R."/>
            <person name="Sarate P."/>
            <person name="Gangsoo J."/>
            <person name="Sialana F."/>
            <person name="Bilban M."/>
            <person name="Lubec G."/>
        </authorList>
    </citation>
    <scope>NUCLEOTIDE SEQUENCE</scope>
    <source>
        <tissue evidence="1">Skin</tissue>
    </source>
</reference>
<dbReference type="EMBL" id="HACG01031172">
    <property type="protein sequence ID" value="CEK78037.1"/>
    <property type="molecule type" value="Transcribed_RNA"/>
</dbReference>
<evidence type="ECO:0000313" key="1">
    <source>
        <dbReference type="EMBL" id="CEK78037.1"/>
    </source>
</evidence>
<gene>
    <name evidence="1" type="primary">ORF107967</name>
</gene>